<name>A0A8D4UU42_9FIRM</name>
<sequence length="192" mass="21553">MKKGIDVSENNGNINWPAVKDAGFDFAIIRLGYGRGHLDGKFYDNVNGALNAGIKIGVYYYSEATDASEARAEADFALYVMQDAGITPDMLEMGVWFDEENDSWKSERLTDPAEITDICTTFINTLEEAGYHCGLYANYDYLTNVIDMSRLTGVPVWCAQYNSQCDYDGAAIWQCTDNYFINGAQFDKNYSF</sequence>
<dbReference type="Proteomes" id="UP000320585">
    <property type="component" value="Chromosome"/>
</dbReference>
<evidence type="ECO:0008006" key="4">
    <source>
        <dbReference type="Google" id="ProtNLM"/>
    </source>
</evidence>
<organism evidence="2 3">
    <name type="scientific">Dialister hominis</name>
    <dbReference type="NCBI Taxonomy" id="2582419"/>
    <lineage>
        <taxon>Bacteria</taxon>
        <taxon>Bacillati</taxon>
        <taxon>Bacillota</taxon>
        <taxon>Negativicutes</taxon>
        <taxon>Veillonellales</taxon>
        <taxon>Veillonellaceae</taxon>
        <taxon>Dialister</taxon>
    </lineage>
</organism>
<reference evidence="3" key="1">
    <citation type="submission" date="2019-05" db="EMBL/GenBank/DDBJ databases">
        <title>Complete genome sequencing of Dialister sp. strain 5BBH33.</title>
        <authorList>
            <person name="Sakamoto M."/>
            <person name="Murakami T."/>
            <person name="Mori H."/>
        </authorList>
    </citation>
    <scope>NUCLEOTIDE SEQUENCE [LARGE SCALE GENOMIC DNA]</scope>
    <source>
        <strain evidence="3">5BBH33</strain>
    </source>
</reference>
<dbReference type="RefSeq" id="WP_143332447.1">
    <property type="nucleotide sequence ID" value="NZ_AP019697.1"/>
</dbReference>
<keyword evidence="3" id="KW-1185">Reference proteome</keyword>
<dbReference type="GO" id="GO:0003796">
    <property type="term" value="F:lysozyme activity"/>
    <property type="evidence" value="ECO:0007669"/>
    <property type="project" value="InterPro"/>
</dbReference>
<evidence type="ECO:0000256" key="1">
    <source>
        <dbReference type="ARBA" id="ARBA00010646"/>
    </source>
</evidence>
<dbReference type="PROSITE" id="PS51904">
    <property type="entry name" value="GLYCOSYL_HYDROL_F25_2"/>
    <property type="match status" value="1"/>
</dbReference>
<dbReference type="PANTHER" id="PTHR34135:SF2">
    <property type="entry name" value="LYSOZYME"/>
    <property type="match status" value="1"/>
</dbReference>
<evidence type="ECO:0000313" key="2">
    <source>
        <dbReference type="EMBL" id="BBK24919.1"/>
    </source>
</evidence>
<proteinExistence type="inferred from homology"/>
<dbReference type="AlphaFoldDB" id="A0A8D4UU42"/>
<dbReference type="EMBL" id="AP019697">
    <property type="protein sequence ID" value="BBK24919.1"/>
    <property type="molecule type" value="Genomic_DNA"/>
</dbReference>
<dbReference type="GO" id="GO:0009253">
    <property type="term" value="P:peptidoglycan catabolic process"/>
    <property type="evidence" value="ECO:0007669"/>
    <property type="project" value="InterPro"/>
</dbReference>
<evidence type="ECO:0000313" key="3">
    <source>
        <dbReference type="Proteomes" id="UP000320585"/>
    </source>
</evidence>
<dbReference type="PANTHER" id="PTHR34135">
    <property type="entry name" value="LYSOZYME"/>
    <property type="match status" value="1"/>
</dbReference>
<dbReference type="GeneID" id="92716075"/>
<dbReference type="InterPro" id="IPR017853">
    <property type="entry name" value="GH"/>
</dbReference>
<accession>A0A8D4UU42</accession>
<dbReference type="InterPro" id="IPR002053">
    <property type="entry name" value="Glyco_hydro_25"/>
</dbReference>
<dbReference type="GO" id="GO:0016998">
    <property type="term" value="P:cell wall macromolecule catabolic process"/>
    <property type="evidence" value="ECO:0007669"/>
    <property type="project" value="InterPro"/>
</dbReference>
<dbReference type="GO" id="GO:0016052">
    <property type="term" value="P:carbohydrate catabolic process"/>
    <property type="evidence" value="ECO:0007669"/>
    <property type="project" value="TreeGrafter"/>
</dbReference>
<dbReference type="Pfam" id="PF01183">
    <property type="entry name" value="Glyco_hydro_25"/>
    <property type="match status" value="1"/>
</dbReference>
<dbReference type="KEGG" id="dho:Dia5BBH33_08540"/>
<dbReference type="Gene3D" id="3.20.20.80">
    <property type="entry name" value="Glycosidases"/>
    <property type="match status" value="1"/>
</dbReference>
<dbReference type="SUPFAM" id="SSF51445">
    <property type="entry name" value="(Trans)glycosidases"/>
    <property type="match status" value="1"/>
</dbReference>
<protein>
    <recommendedName>
        <fullName evidence="4">Glycosyl hydrolase family 25</fullName>
    </recommendedName>
</protein>
<comment type="similarity">
    <text evidence="1">Belongs to the glycosyl hydrolase 25 family.</text>
</comment>
<gene>
    <name evidence="2" type="ORF">Dia5BBH33_08540</name>
</gene>
<dbReference type="OrthoDB" id="9802228at2"/>